<evidence type="ECO:0000259" key="3">
    <source>
        <dbReference type="Pfam" id="PF00561"/>
    </source>
</evidence>
<keyword evidence="2 4" id="KW-0378">Hydrolase</keyword>
<organism evidence="4 5">
    <name type="scientific">Kribbella albertanoniae</name>
    <dbReference type="NCBI Taxonomy" id="1266829"/>
    <lineage>
        <taxon>Bacteria</taxon>
        <taxon>Bacillati</taxon>
        <taxon>Actinomycetota</taxon>
        <taxon>Actinomycetes</taxon>
        <taxon>Propionibacteriales</taxon>
        <taxon>Kribbellaceae</taxon>
        <taxon>Kribbella</taxon>
    </lineage>
</organism>
<gene>
    <name evidence="4" type="ORF">E1261_04605</name>
</gene>
<feature type="domain" description="AB hydrolase-1" evidence="3">
    <location>
        <begin position="72"/>
        <end position="171"/>
    </location>
</feature>
<evidence type="ECO:0000256" key="1">
    <source>
        <dbReference type="ARBA" id="ARBA00010088"/>
    </source>
</evidence>
<dbReference type="InterPro" id="IPR002410">
    <property type="entry name" value="Peptidase_S33"/>
</dbReference>
<name>A0A4R4QES5_9ACTN</name>
<proteinExistence type="inferred from homology"/>
<dbReference type="InterPro" id="IPR029058">
    <property type="entry name" value="AB_hydrolase_fold"/>
</dbReference>
<dbReference type="GO" id="GO:0004806">
    <property type="term" value="F:triacylglycerol lipase activity"/>
    <property type="evidence" value="ECO:0007669"/>
    <property type="project" value="TreeGrafter"/>
</dbReference>
<dbReference type="Proteomes" id="UP000295075">
    <property type="component" value="Unassembled WGS sequence"/>
</dbReference>
<accession>A0A4R4QES5</accession>
<dbReference type="GO" id="GO:0004177">
    <property type="term" value="F:aminopeptidase activity"/>
    <property type="evidence" value="ECO:0007669"/>
    <property type="project" value="UniProtKB-EC"/>
</dbReference>
<dbReference type="AlphaFoldDB" id="A0A4R4QES5"/>
<dbReference type="OrthoDB" id="8957634at2"/>
<sequence length="320" mass="34857">MLAITRPFHRNSLSCSQYGDLVQNGLRVVGTCLAVMRTAHTSRCVLVRIRISWRILMELNYRTAGAGAESEPVLLIHGGAEDADLLTPQAEAIAAQSRRVIWYDRRGTGRSPRTDWPGSGADQHADDAAELLQQVADRPAQILGFSSGGVIALALAARHPEVVAEAVAWEPPVMTVLPDGLTMHEGIMAPVEAYLTEHPADWEGACVVLLAALSDGAADPESPQVRRFLRNAEAMVRDDGQLITRREFTSHDLRAARVTIATSKATAPFLAAIAQRLATLANTEVEHVPEATDHEVYLTDPEVFARWLRPPRRTQSGRTG</sequence>
<dbReference type="Pfam" id="PF00561">
    <property type="entry name" value="Abhydrolase_1"/>
    <property type="match status" value="1"/>
</dbReference>
<dbReference type="SUPFAM" id="SSF53474">
    <property type="entry name" value="alpha/beta-Hydrolases"/>
    <property type="match status" value="1"/>
</dbReference>
<reference evidence="4 5" key="1">
    <citation type="submission" date="2019-03" db="EMBL/GenBank/DDBJ databases">
        <title>Draft genome sequences of novel Actinobacteria.</title>
        <authorList>
            <person name="Sahin N."/>
            <person name="Ay H."/>
            <person name="Saygin H."/>
        </authorList>
    </citation>
    <scope>NUCLEOTIDE SEQUENCE [LARGE SCALE GENOMIC DNA]</scope>
    <source>
        <strain evidence="4 5">JCM 30547</strain>
    </source>
</reference>
<dbReference type="InterPro" id="IPR050471">
    <property type="entry name" value="AB_hydrolase"/>
</dbReference>
<evidence type="ECO:0000313" key="5">
    <source>
        <dbReference type="Proteomes" id="UP000295075"/>
    </source>
</evidence>
<dbReference type="PANTHER" id="PTHR43433:SF5">
    <property type="entry name" value="AB HYDROLASE-1 DOMAIN-CONTAINING PROTEIN"/>
    <property type="match status" value="1"/>
</dbReference>
<comment type="caution">
    <text evidence="4">The sequence shown here is derived from an EMBL/GenBank/DDBJ whole genome shotgun (WGS) entry which is preliminary data.</text>
</comment>
<evidence type="ECO:0000313" key="4">
    <source>
        <dbReference type="EMBL" id="TDC33994.1"/>
    </source>
</evidence>
<dbReference type="GO" id="GO:0046503">
    <property type="term" value="P:glycerolipid catabolic process"/>
    <property type="evidence" value="ECO:0007669"/>
    <property type="project" value="TreeGrafter"/>
</dbReference>
<keyword evidence="5" id="KW-1185">Reference proteome</keyword>
<dbReference type="EMBL" id="SMKA01000010">
    <property type="protein sequence ID" value="TDC33994.1"/>
    <property type="molecule type" value="Genomic_DNA"/>
</dbReference>
<dbReference type="Gene3D" id="3.40.50.1820">
    <property type="entry name" value="alpha/beta hydrolase"/>
    <property type="match status" value="1"/>
</dbReference>
<protein>
    <submittedName>
        <fullName evidence="4">Alpha/beta hydrolase</fullName>
    </submittedName>
</protein>
<dbReference type="PANTHER" id="PTHR43433">
    <property type="entry name" value="HYDROLASE, ALPHA/BETA FOLD FAMILY PROTEIN"/>
    <property type="match status" value="1"/>
</dbReference>
<dbReference type="PRINTS" id="PR00793">
    <property type="entry name" value="PROAMNOPTASE"/>
</dbReference>
<comment type="similarity">
    <text evidence="1">Belongs to the peptidase S33 family.</text>
</comment>
<evidence type="ECO:0000256" key="2">
    <source>
        <dbReference type="ARBA" id="ARBA00022801"/>
    </source>
</evidence>
<dbReference type="GO" id="GO:0006508">
    <property type="term" value="P:proteolysis"/>
    <property type="evidence" value="ECO:0007669"/>
    <property type="project" value="InterPro"/>
</dbReference>
<dbReference type="InterPro" id="IPR000073">
    <property type="entry name" value="AB_hydrolase_1"/>
</dbReference>